<organism evidence="1 2">
    <name type="scientific">Daphnia magna</name>
    <dbReference type="NCBI Taxonomy" id="35525"/>
    <lineage>
        <taxon>Eukaryota</taxon>
        <taxon>Metazoa</taxon>
        <taxon>Ecdysozoa</taxon>
        <taxon>Arthropoda</taxon>
        <taxon>Crustacea</taxon>
        <taxon>Branchiopoda</taxon>
        <taxon>Diplostraca</taxon>
        <taxon>Cladocera</taxon>
        <taxon>Anomopoda</taxon>
        <taxon>Daphniidae</taxon>
        <taxon>Daphnia</taxon>
    </lineage>
</organism>
<sequence>GTRDDLKFTQLSNNCMEKLLDKEVSFQGTVQTVRDVIGKGNREEVIDDNSIEELLVGKKVVNIPLHDFVPAFDEELYIEREIILPFDDTSFDELVDETDCTRDELLGKLKVTVKNNIEWFVDGREKEE</sequence>
<gene>
    <name evidence="1" type="ORF">APZ42_001490</name>
</gene>
<dbReference type="OrthoDB" id="6745084at2759"/>
<feature type="non-terminal residue" evidence="1">
    <location>
        <position position="1"/>
    </location>
</feature>
<dbReference type="EMBL" id="LRGB01006198">
    <property type="protein sequence ID" value="KZS01751.1"/>
    <property type="molecule type" value="Genomic_DNA"/>
</dbReference>
<protein>
    <submittedName>
        <fullName evidence="1">Uncharacterized protein</fullName>
    </submittedName>
</protein>
<dbReference type="AlphaFoldDB" id="A0A162C7I1"/>
<feature type="non-terminal residue" evidence="1">
    <location>
        <position position="128"/>
    </location>
</feature>
<comment type="caution">
    <text evidence="1">The sequence shown here is derived from an EMBL/GenBank/DDBJ whole genome shotgun (WGS) entry which is preliminary data.</text>
</comment>
<accession>A0A162C7I1</accession>
<name>A0A162C7I1_9CRUS</name>
<dbReference type="Proteomes" id="UP000076858">
    <property type="component" value="Unassembled WGS sequence"/>
</dbReference>
<proteinExistence type="predicted"/>
<reference evidence="1 2" key="1">
    <citation type="submission" date="2016-03" db="EMBL/GenBank/DDBJ databases">
        <title>EvidentialGene: Evidence-directed Construction of Genes on Genomes.</title>
        <authorList>
            <person name="Gilbert D.G."/>
            <person name="Choi J.-H."/>
            <person name="Mockaitis K."/>
            <person name="Colbourne J."/>
            <person name="Pfrender M."/>
        </authorList>
    </citation>
    <scope>NUCLEOTIDE SEQUENCE [LARGE SCALE GENOMIC DNA]</scope>
    <source>
        <strain evidence="1 2">Xinb3</strain>
        <tissue evidence="1">Complete organism</tissue>
    </source>
</reference>
<keyword evidence="2" id="KW-1185">Reference proteome</keyword>
<evidence type="ECO:0000313" key="2">
    <source>
        <dbReference type="Proteomes" id="UP000076858"/>
    </source>
</evidence>
<evidence type="ECO:0000313" key="1">
    <source>
        <dbReference type="EMBL" id="KZS01751.1"/>
    </source>
</evidence>